<sequence length="147" mass="17065">MSSLTLTRTIDAPVARVFQAWSDPQFMRQWFFPGEMRCEATLDFRPGGAYELRMIAKDGEYVHHGHYREIVDQRHISFTWNSHVATDTLVSVTFESIGERTLLTLVHSQFQEPEQQRLHEQGWTGCLTNLDRFFQNAGRESGEEVKS</sequence>
<dbReference type="KEGG" id="scor:J3U87_07630"/>
<dbReference type="InterPro" id="IPR013538">
    <property type="entry name" value="ASHA1/2-like_C"/>
</dbReference>
<proteinExistence type="inferred from homology"/>
<feature type="domain" description="Activator of Hsp90 ATPase homologue 1/2-like C-terminal" evidence="2">
    <location>
        <begin position="11"/>
        <end position="134"/>
    </location>
</feature>
<dbReference type="Pfam" id="PF08327">
    <property type="entry name" value="AHSA1"/>
    <property type="match status" value="1"/>
</dbReference>
<dbReference type="RefSeq" id="WP_237382438.1">
    <property type="nucleotide sequence ID" value="NZ_CP071793.1"/>
</dbReference>
<dbReference type="InterPro" id="IPR023393">
    <property type="entry name" value="START-like_dom_sf"/>
</dbReference>
<dbReference type="AlphaFoldDB" id="A0A8A4TS05"/>
<protein>
    <submittedName>
        <fullName evidence="3">SRPBCC domain-containing protein</fullName>
    </submittedName>
</protein>
<dbReference type="SUPFAM" id="SSF55961">
    <property type="entry name" value="Bet v1-like"/>
    <property type="match status" value="1"/>
</dbReference>
<evidence type="ECO:0000313" key="4">
    <source>
        <dbReference type="Proteomes" id="UP000663929"/>
    </source>
</evidence>
<dbReference type="Gene3D" id="3.30.530.20">
    <property type="match status" value="1"/>
</dbReference>
<accession>A0A8A4TS05</accession>
<keyword evidence="4" id="KW-1185">Reference proteome</keyword>
<comment type="similarity">
    <text evidence="1">Belongs to the AHA1 family.</text>
</comment>
<dbReference type="EMBL" id="CP071793">
    <property type="protein sequence ID" value="QTD52330.1"/>
    <property type="molecule type" value="Genomic_DNA"/>
</dbReference>
<dbReference type="Proteomes" id="UP000663929">
    <property type="component" value="Chromosome"/>
</dbReference>
<gene>
    <name evidence="3" type="ORF">J3U87_07630</name>
</gene>
<evidence type="ECO:0000259" key="2">
    <source>
        <dbReference type="Pfam" id="PF08327"/>
    </source>
</evidence>
<reference evidence="3" key="1">
    <citation type="submission" date="2021-03" db="EMBL/GenBank/DDBJ databases">
        <title>Acanthopleuribacteraceae sp. M133.</title>
        <authorList>
            <person name="Wang G."/>
        </authorList>
    </citation>
    <scope>NUCLEOTIDE SEQUENCE</scope>
    <source>
        <strain evidence="3">M133</strain>
    </source>
</reference>
<evidence type="ECO:0000313" key="3">
    <source>
        <dbReference type="EMBL" id="QTD52330.1"/>
    </source>
</evidence>
<name>A0A8A4TS05_SULCO</name>
<dbReference type="CDD" id="cd07814">
    <property type="entry name" value="SRPBCC_CalC_Aha1-like"/>
    <property type="match status" value="1"/>
</dbReference>
<evidence type="ECO:0000256" key="1">
    <source>
        <dbReference type="ARBA" id="ARBA00006817"/>
    </source>
</evidence>
<organism evidence="3 4">
    <name type="scientific">Sulfidibacter corallicola</name>
    <dbReference type="NCBI Taxonomy" id="2818388"/>
    <lineage>
        <taxon>Bacteria</taxon>
        <taxon>Pseudomonadati</taxon>
        <taxon>Acidobacteriota</taxon>
        <taxon>Holophagae</taxon>
        <taxon>Acanthopleuribacterales</taxon>
        <taxon>Acanthopleuribacteraceae</taxon>
        <taxon>Sulfidibacter</taxon>
    </lineage>
</organism>